<sequence>MRGGCTHGFRPHRAGRSRWRKIGGSVAALFGSSAKNSAAVEGAKAFRGAAKAGKFAVDPDQAQKAIRQLEDAEDSLKKASAISEYLAQLPIGNTPFASNSAAPAYAEAGQSAKNSLEATRKVLQYYREGIDAAMKNYRRLDDSAATSFGGKA</sequence>
<organism evidence="1 2">
    <name type="scientific">Thermocrispum agreste</name>
    <dbReference type="NCBI Taxonomy" id="37925"/>
    <lineage>
        <taxon>Bacteria</taxon>
        <taxon>Bacillati</taxon>
        <taxon>Actinomycetota</taxon>
        <taxon>Actinomycetes</taxon>
        <taxon>Pseudonocardiales</taxon>
        <taxon>Pseudonocardiaceae</taxon>
        <taxon>Thermocrispum</taxon>
    </lineage>
</organism>
<dbReference type="EMBL" id="QGUI02000090">
    <property type="protein sequence ID" value="MFO7192338.1"/>
    <property type="molecule type" value="Genomic_DNA"/>
</dbReference>
<dbReference type="AlphaFoldDB" id="A0ABD6FEL3"/>
<dbReference type="Gene3D" id="1.10.287.1060">
    <property type="entry name" value="ESAT-6-like"/>
    <property type="match status" value="1"/>
</dbReference>
<protein>
    <recommendedName>
        <fullName evidence="3">PE domain-containing protein</fullName>
    </recommendedName>
</protein>
<proteinExistence type="predicted"/>
<gene>
    <name evidence="1" type="ORF">DIU77_008860</name>
</gene>
<reference evidence="1 2" key="1">
    <citation type="journal article" date="2021" name="BMC Genomics">
        <title>Genome-resolved metagenome and metatranscriptome analyses of thermophilic composting reveal key bacterial players and their metabolic interactions.</title>
        <authorList>
            <person name="Braga L.P.P."/>
            <person name="Pereira R.V."/>
            <person name="Martins L.F."/>
            <person name="Moura L.M.S."/>
            <person name="Sanchez F.B."/>
            <person name="Patane J.S.L."/>
            <person name="da Silva A.M."/>
            <person name="Setubal J.C."/>
        </authorList>
    </citation>
    <scope>NUCLEOTIDE SEQUENCE [LARGE SCALE GENOMIC DNA]</scope>
    <source>
        <strain evidence="1">ZC4RG45</strain>
    </source>
</reference>
<accession>A0ABD6FEL3</accession>
<name>A0ABD6FEL3_9PSEU</name>
<dbReference type="Proteomes" id="UP000249324">
    <property type="component" value="Unassembled WGS sequence"/>
</dbReference>
<evidence type="ECO:0000313" key="2">
    <source>
        <dbReference type="Proteomes" id="UP000249324"/>
    </source>
</evidence>
<evidence type="ECO:0008006" key="3">
    <source>
        <dbReference type="Google" id="ProtNLM"/>
    </source>
</evidence>
<evidence type="ECO:0000313" key="1">
    <source>
        <dbReference type="EMBL" id="MFO7192338.1"/>
    </source>
</evidence>
<comment type="caution">
    <text evidence="1">The sequence shown here is derived from an EMBL/GenBank/DDBJ whole genome shotgun (WGS) entry which is preliminary data.</text>
</comment>